<gene>
    <name evidence="1" type="ORF">COCHEDRAFT_1019481</name>
</gene>
<dbReference type="EMBL" id="KB445570">
    <property type="protein sequence ID" value="EMD95991.1"/>
    <property type="molecule type" value="Genomic_DNA"/>
</dbReference>
<keyword evidence="2" id="KW-1185">Reference proteome</keyword>
<reference evidence="2" key="2">
    <citation type="journal article" date="2013" name="PLoS Genet.">
        <title>Comparative genome structure, secondary metabolite, and effector coding capacity across Cochliobolus pathogens.</title>
        <authorList>
            <person name="Condon B.J."/>
            <person name="Leng Y."/>
            <person name="Wu D."/>
            <person name="Bushley K.E."/>
            <person name="Ohm R.A."/>
            <person name="Otillar R."/>
            <person name="Martin J."/>
            <person name="Schackwitz W."/>
            <person name="Grimwood J."/>
            <person name="MohdZainudin N."/>
            <person name="Xue C."/>
            <person name="Wang R."/>
            <person name="Manning V.A."/>
            <person name="Dhillon B."/>
            <person name="Tu Z.J."/>
            <person name="Steffenson B.J."/>
            <person name="Salamov A."/>
            <person name="Sun H."/>
            <person name="Lowry S."/>
            <person name="LaButti K."/>
            <person name="Han J."/>
            <person name="Copeland A."/>
            <person name="Lindquist E."/>
            <person name="Barry K."/>
            <person name="Schmutz J."/>
            <person name="Baker S.E."/>
            <person name="Ciuffetti L.M."/>
            <person name="Grigoriev I.V."/>
            <person name="Zhong S."/>
            <person name="Turgeon B.G."/>
        </authorList>
    </citation>
    <scope>NUCLEOTIDE SEQUENCE [LARGE SCALE GENOMIC DNA]</scope>
    <source>
        <strain evidence="2">C5 / ATCC 48332 / race O</strain>
    </source>
</reference>
<reference evidence="1 2" key="1">
    <citation type="journal article" date="2012" name="PLoS Pathog.">
        <title>Diverse lifestyles and strategies of plant pathogenesis encoded in the genomes of eighteen Dothideomycetes fungi.</title>
        <authorList>
            <person name="Ohm R.A."/>
            <person name="Feau N."/>
            <person name="Henrissat B."/>
            <person name="Schoch C.L."/>
            <person name="Horwitz B.A."/>
            <person name="Barry K.W."/>
            <person name="Condon B.J."/>
            <person name="Copeland A.C."/>
            <person name="Dhillon B."/>
            <person name="Glaser F."/>
            <person name="Hesse C.N."/>
            <person name="Kosti I."/>
            <person name="LaButti K."/>
            <person name="Lindquist E.A."/>
            <person name="Lucas S."/>
            <person name="Salamov A.A."/>
            <person name="Bradshaw R.E."/>
            <person name="Ciuffetti L."/>
            <person name="Hamelin R.C."/>
            <person name="Kema G.H.J."/>
            <person name="Lawrence C."/>
            <person name="Scott J.A."/>
            <person name="Spatafora J.W."/>
            <person name="Turgeon B.G."/>
            <person name="de Wit P.J.G.M."/>
            <person name="Zhong S."/>
            <person name="Goodwin S.B."/>
            <person name="Grigoriev I.V."/>
        </authorList>
    </citation>
    <scope>NUCLEOTIDE SEQUENCE [LARGE SCALE GENOMIC DNA]</scope>
    <source>
        <strain evidence="2">C5 / ATCC 48332 / race O</strain>
    </source>
</reference>
<dbReference type="Proteomes" id="UP000016936">
    <property type="component" value="Unassembled WGS sequence"/>
</dbReference>
<accession>M2UQY0</accession>
<evidence type="ECO:0000313" key="2">
    <source>
        <dbReference type="Proteomes" id="UP000016936"/>
    </source>
</evidence>
<dbReference type="HOGENOM" id="CLU_2793807_0_0_1"/>
<sequence length="68" mass="7697">MGVYHIGNLFPTSLLSANPEEEARGKKRLKENINKKTPVAVHYPEISNILPTPFMSVRPERDPFSFGE</sequence>
<name>M2UQY0_COCH5</name>
<evidence type="ECO:0000313" key="1">
    <source>
        <dbReference type="EMBL" id="EMD95991.1"/>
    </source>
</evidence>
<organism evidence="1 2">
    <name type="scientific">Cochliobolus heterostrophus (strain C5 / ATCC 48332 / race O)</name>
    <name type="common">Southern corn leaf blight fungus</name>
    <name type="synonym">Bipolaris maydis</name>
    <dbReference type="NCBI Taxonomy" id="701091"/>
    <lineage>
        <taxon>Eukaryota</taxon>
        <taxon>Fungi</taxon>
        <taxon>Dikarya</taxon>
        <taxon>Ascomycota</taxon>
        <taxon>Pezizomycotina</taxon>
        <taxon>Dothideomycetes</taxon>
        <taxon>Pleosporomycetidae</taxon>
        <taxon>Pleosporales</taxon>
        <taxon>Pleosporineae</taxon>
        <taxon>Pleosporaceae</taxon>
        <taxon>Bipolaris</taxon>
    </lineage>
</organism>
<proteinExistence type="predicted"/>
<protein>
    <submittedName>
        <fullName evidence="1">Uncharacterized protein</fullName>
    </submittedName>
</protein>
<dbReference type="AlphaFoldDB" id="M2UQY0"/>